<dbReference type="FunFam" id="3.40.50.980:FF:000001">
    <property type="entry name" value="Non-ribosomal peptide synthetase"/>
    <property type="match status" value="1"/>
</dbReference>
<dbReference type="Gene3D" id="3.30.559.10">
    <property type="entry name" value="Chloramphenicol acetyltransferase-like domain"/>
    <property type="match status" value="1"/>
</dbReference>
<dbReference type="Gene3D" id="2.30.38.10">
    <property type="entry name" value="Luciferase, Domain 3"/>
    <property type="match status" value="1"/>
</dbReference>
<keyword evidence="5" id="KW-0436">Ligase</keyword>
<dbReference type="InterPro" id="IPR010071">
    <property type="entry name" value="AA_adenyl_dom"/>
</dbReference>
<evidence type="ECO:0000256" key="1">
    <source>
        <dbReference type="ARBA" id="ARBA00001957"/>
    </source>
</evidence>
<dbReference type="CDD" id="cd05926">
    <property type="entry name" value="FACL_fum10p_like"/>
    <property type="match status" value="1"/>
</dbReference>
<dbReference type="RefSeq" id="WP_151968749.1">
    <property type="nucleotide sequence ID" value="NZ_AP019860.1"/>
</dbReference>
<dbReference type="EMBL" id="AP019860">
    <property type="protein sequence ID" value="BBM84605.1"/>
    <property type="molecule type" value="Genomic_DNA"/>
</dbReference>
<dbReference type="Proteomes" id="UP000326354">
    <property type="component" value="Chromosome"/>
</dbReference>
<sequence length="1642" mass="186471">MSSQNTVYNLVQNITPQQRHFHCILNQESKSIVYGELLQHIEEKVTLFREWGIKRNERIAIVLPNGPEMASAFLTVACAATSAPLNPKYTEKEYKFYLTDLNAKAVIVPHGEASPVRIVADKLSIPILELQSNIEKPGMFDLTKPSQLPTQSVTDVDFCQEQDIALVLHTSGTTSRPKIVPLSHSNICNSAKSICRTLQLQSHDCCLNIMPLFHIHGLMGVLLSSIVARASICCTTGFAMQDFFSWVKINNPTWYSAVPTMHQAILMESSASKDIIKNSRLRLIRSSSSSLPPVVLKNLEKTFSVPVIEAYGMTEASHQMTSNPLPPSKRKPGSVGIATNIEVDIMDEQGNILPTGSVGEIVIKGNSVTNGYENNPQANSEAFVDSWFRTGDLGYLDQDRYLFINGRVKEIINRGGEKISPHEVDEVLLEFPHICQAVTFAVPHKRLGEDVAAAVIVEKGFTVGEQQLRNFAFTKLAEFKVPSQIIFVDKIPLGPTGKMQRIGLADKLENELKRPCVLPSAPLEKEIAKIWSEVLDVDNLSIHDNFFICGGDSLMGARVVNRINKQLQLQLPIEILFRYPTIQQQYQFICEDTKKHNFSQSIPRVSRSEITPLSFVQERVWYLHNIAPEGITHNRPCNLLLLGKLNINILQESLQKLLQRHETLRMLIAMDSVGRPVQKILENTTMSLYMVDLSSFDQQQQQQEIQNHLHNEVTTPFAIEKETMVRGKLLKVNAEKYLLLMTFHHMIFDGWSQYIFIRDLANIYQATSGGESVDLNPLPIQYTDFAAWSRKQDFRSRIAYWKEHLANLPILELPKDKMRPKSQSYQGKKIPLSFTKTTYQNLKAQSRKHEVTLFTTVLSVFYTLLYKYSQQQDIVVGVPFAGRDTVEVENLIGMFMNPLPMRICLSDDITFADLLKKVHTTYLQAHSNQMPLQLISKELGVKRSANYESLFQTLFIFENFPTLPKKMDNIDILPEKDPSEFSFLDISFEFVDNQNELQGFFFYATDLFHDATAQKFVDHFCHLIDEIITNPQQRISQLQMVSDEERAQLIAISTGPQREIYPRCFHELFTEQAKKTPNQTAAIFCNQRITYHQLDCRANQLAHYLHAQQPAKLIAILMDRNLDFLVTILAIFKMGAAYLPLSPKHPQKRHQQIIDSSGVSHIITCDQYSALAKKLCVNKIYNISSIDFEKLPTQQLNISTELQDLAYVIYTSGSTGLPKGAMVNHKGMVNHIYAKIEDLELTAQDIIAQTASQCFDISVWQFLANLLVGGCVQIFPDDVVYDPQTLVHEINDNQISIWETVPSLMKLILNVLKNDPMPFARLRWLIPTGEVLSPHLAKEWLQSYPQIPLVNAYGPTECSDDVTHYVIDTPPTTDAHNMPIGKPIRNITTYVLDKNLHILPVGIPGELHVGGVGVGDGYLNDEQRTKKVFIKNPFSQTSTKLYKTGDIAKYLPDGNIQFLGRLDNQVKLRGLRIELGEIEVALERYPQIQQAAVVYNEQLLIAYIVTHREYAEKNLRIFLEETLPQYMIPQHFVCLESMPLNANGKIDRKQLHLPQNLAVLPYQEPRNKEEQIIAEVFADVCHCEKVSVHDDFFDLGGHSLLIFKLRKKILQKTNKQIPIAAVFEHKTVESLAKFLKSIPYRQ</sequence>
<organism evidence="7 8">
    <name type="scientific">Uabimicrobium amorphum</name>
    <dbReference type="NCBI Taxonomy" id="2596890"/>
    <lineage>
        <taxon>Bacteria</taxon>
        <taxon>Pseudomonadati</taxon>
        <taxon>Planctomycetota</taxon>
        <taxon>Candidatus Uabimicrobiia</taxon>
        <taxon>Candidatus Uabimicrobiales</taxon>
        <taxon>Candidatus Uabimicrobiaceae</taxon>
        <taxon>Candidatus Uabimicrobium</taxon>
    </lineage>
</organism>
<dbReference type="InterPro" id="IPR001242">
    <property type="entry name" value="Condensation_dom"/>
</dbReference>
<dbReference type="InterPro" id="IPR000873">
    <property type="entry name" value="AMP-dep_synth/lig_dom"/>
</dbReference>
<dbReference type="Pfam" id="PF00668">
    <property type="entry name" value="Condensation"/>
    <property type="match status" value="1"/>
</dbReference>
<keyword evidence="3" id="KW-0596">Phosphopantetheine</keyword>
<dbReference type="FunFam" id="3.40.50.12780:FF:000012">
    <property type="entry name" value="Non-ribosomal peptide synthetase"/>
    <property type="match status" value="1"/>
</dbReference>
<dbReference type="OrthoDB" id="9778383at2"/>
<dbReference type="InterPro" id="IPR020845">
    <property type="entry name" value="AMP-binding_CS"/>
</dbReference>
<dbReference type="Gene3D" id="3.30.559.30">
    <property type="entry name" value="Nonribosomal peptide synthetase, condensation domain"/>
    <property type="match status" value="1"/>
</dbReference>
<dbReference type="InterPro" id="IPR023213">
    <property type="entry name" value="CAT-like_dom_sf"/>
</dbReference>
<dbReference type="SUPFAM" id="SSF47336">
    <property type="entry name" value="ACP-like"/>
    <property type="match status" value="2"/>
</dbReference>
<dbReference type="Pfam" id="PF00501">
    <property type="entry name" value="AMP-binding"/>
    <property type="match status" value="2"/>
</dbReference>
<dbReference type="GO" id="GO:0016874">
    <property type="term" value="F:ligase activity"/>
    <property type="evidence" value="ECO:0007669"/>
    <property type="project" value="UniProtKB-KW"/>
</dbReference>
<evidence type="ECO:0000313" key="7">
    <source>
        <dbReference type="EMBL" id="BBM84605.1"/>
    </source>
</evidence>
<evidence type="ECO:0000259" key="6">
    <source>
        <dbReference type="PROSITE" id="PS50075"/>
    </source>
</evidence>
<dbReference type="GO" id="GO:0044550">
    <property type="term" value="P:secondary metabolite biosynthetic process"/>
    <property type="evidence" value="ECO:0007669"/>
    <property type="project" value="TreeGrafter"/>
</dbReference>
<dbReference type="SMART" id="SM00823">
    <property type="entry name" value="PKS_PP"/>
    <property type="match status" value="2"/>
</dbReference>
<reference evidence="7 8" key="1">
    <citation type="submission" date="2019-08" db="EMBL/GenBank/DDBJ databases">
        <title>Complete genome sequence of Candidatus Uab amorphum.</title>
        <authorList>
            <person name="Shiratori T."/>
            <person name="Suzuki S."/>
            <person name="Kakizawa Y."/>
            <person name="Ishida K."/>
        </authorList>
    </citation>
    <scope>NUCLEOTIDE SEQUENCE [LARGE SCALE GENOMIC DNA]</scope>
    <source>
        <strain evidence="7 8">SRT547</strain>
    </source>
</reference>
<dbReference type="InterPro" id="IPR029058">
    <property type="entry name" value="AB_hydrolase_fold"/>
</dbReference>
<proteinExistence type="inferred from homology"/>
<dbReference type="Gene3D" id="3.40.50.12780">
    <property type="entry name" value="N-terminal domain of ligase-like"/>
    <property type="match status" value="1"/>
</dbReference>
<name>A0A5S9F3C9_UABAM</name>
<comment type="similarity">
    <text evidence="2">Belongs to the ATP-dependent AMP-binding enzyme family.</text>
</comment>
<dbReference type="Gene3D" id="3.40.50.980">
    <property type="match status" value="2"/>
</dbReference>
<dbReference type="InterPro" id="IPR009081">
    <property type="entry name" value="PP-bd_ACP"/>
</dbReference>
<dbReference type="FunFam" id="1.10.1200.10:FF:000005">
    <property type="entry name" value="Nonribosomal peptide synthetase 1"/>
    <property type="match status" value="1"/>
</dbReference>
<dbReference type="PANTHER" id="PTHR45527">
    <property type="entry name" value="NONRIBOSOMAL PEPTIDE SYNTHETASE"/>
    <property type="match status" value="1"/>
</dbReference>
<keyword evidence="4" id="KW-0597">Phosphoprotein</keyword>
<feature type="domain" description="Carrier" evidence="6">
    <location>
        <begin position="1564"/>
        <end position="1639"/>
    </location>
</feature>
<dbReference type="Pfam" id="PF00550">
    <property type="entry name" value="PP-binding"/>
    <property type="match status" value="2"/>
</dbReference>
<dbReference type="Gene3D" id="3.30.300.30">
    <property type="match status" value="2"/>
</dbReference>
<keyword evidence="8" id="KW-1185">Reference proteome</keyword>
<dbReference type="GO" id="GO:0005829">
    <property type="term" value="C:cytosol"/>
    <property type="evidence" value="ECO:0007669"/>
    <property type="project" value="TreeGrafter"/>
</dbReference>
<dbReference type="InterPro" id="IPR045851">
    <property type="entry name" value="AMP-bd_C_sf"/>
</dbReference>
<dbReference type="Gene3D" id="1.10.1200.10">
    <property type="entry name" value="ACP-like"/>
    <property type="match status" value="1"/>
</dbReference>
<dbReference type="Gene3D" id="3.40.50.1820">
    <property type="entry name" value="alpha/beta hydrolase"/>
    <property type="match status" value="1"/>
</dbReference>
<dbReference type="GO" id="GO:0043041">
    <property type="term" value="P:amino acid activation for nonribosomal peptide biosynthetic process"/>
    <property type="evidence" value="ECO:0007669"/>
    <property type="project" value="TreeGrafter"/>
</dbReference>
<dbReference type="InterPro" id="IPR020806">
    <property type="entry name" value="PKS_PP-bd"/>
</dbReference>
<evidence type="ECO:0000256" key="3">
    <source>
        <dbReference type="ARBA" id="ARBA00022450"/>
    </source>
</evidence>
<dbReference type="CDD" id="cd19531">
    <property type="entry name" value="LCL_NRPS-like"/>
    <property type="match status" value="1"/>
</dbReference>
<protein>
    <submittedName>
        <fullName evidence="7">Non-ribosomal peptide synthetase</fullName>
    </submittedName>
</protein>
<comment type="cofactor">
    <cofactor evidence="1">
        <name>pantetheine 4'-phosphate</name>
        <dbReference type="ChEBI" id="CHEBI:47942"/>
    </cofactor>
</comment>
<dbReference type="PROSITE" id="PS50075">
    <property type="entry name" value="CARRIER"/>
    <property type="match status" value="2"/>
</dbReference>
<dbReference type="InterPro" id="IPR036736">
    <property type="entry name" value="ACP-like_sf"/>
</dbReference>
<dbReference type="CDD" id="cd05930">
    <property type="entry name" value="A_NRPS"/>
    <property type="match status" value="1"/>
</dbReference>
<dbReference type="PROSITE" id="PS00455">
    <property type="entry name" value="AMP_BINDING"/>
    <property type="match status" value="2"/>
</dbReference>
<evidence type="ECO:0000256" key="2">
    <source>
        <dbReference type="ARBA" id="ARBA00006432"/>
    </source>
</evidence>
<dbReference type="GO" id="GO:0031177">
    <property type="term" value="F:phosphopantetheine binding"/>
    <property type="evidence" value="ECO:0007669"/>
    <property type="project" value="InterPro"/>
</dbReference>
<dbReference type="InterPro" id="IPR045310">
    <property type="entry name" value="Pcs60-like"/>
</dbReference>
<gene>
    <name evidence="7" type="ORF">UABAM_02966</name>
</gene>
<evidence type="ECO:0000313" key="8">
    <source>
        <dbReference type="Proteomes" id="UP000326354"/>
    </source>
</evidence>
<evidence type="ECO:0000256" key="5">
    <source>
        <dbReference type="ARBA" id="ARBA00022598"/>
    </source>
</evidence>
<dbReference type="KEGG" id="uam:UABAM_02966"/>
<dbReference type="InterPro" id="IPR042099">
    <property type="entry name" value="ANL_N_sf"/>
</dbReference>
<feature type="domain" description="Carrier" evidence="6">
    <location>
        <begin position="518"/>
        <end position="593"/>
    </location>
</feature>
<dbReference type="SUPFAM" id="SSF52777">
    <property type="entry name" value="CoA-dependent acyltransferases"/>
    <property type="match status" value="2"/>
</dbReference>
<dbReference type="PANTHER" id="PTHR45527:SF1">
    <property type="entry name" value="FATTY ACID SYNTHASE"/>
    <property type="match status" value="1"/>
</dbReference>
<accession>A0A5S9F3C9</accession>
<dbReference type="NCBIfam" id="TIGR01733">
    <property type="entry name" value="AA-adenyl-dom"/>
    <property type="match status" value="1"/>
</dbReference>
<dbReference type="Pfam" id="PF13193">
    <property type="entry name" value="AMP-binding_C"/>
    <property type="match status" value="2"/>
</dbReference>
<evidence type="ECO:0000256" key="4">
    <source>
        <dbReference type="ARBA" id="ARBA00022553"/>
    </source>
</evidence>
<dbReference type="InterPro" id="IPR025110">
    <property type="entry name" value="AMP-bd_C"/>
</dbReference>
<dbReference type="SUPFAM" id="SSF56801">
    <property type="entry name" value="Acetyl-CoA synthetase-like"/>
    <property type="match status" value="2"/>
</dbReference>